<organism evidence="3 4">
    <name type="scientific">Rubrimonas cliftonensis</name>
    <dbReference type="NCBI Taxonomy" id="89524"/>
    <lineage>
        <taxon>Bacteria</taxon>
        <taxon>Pseudomonadati</taxon>
        <taxon>Pseudomonadota</taxon>
        <taxon>Alphaproteobacteria</taxon>
        <taxon>Rhodobacterales</taxon>
        <taxon>Paracoccaceae</taxon>
        <taxon>Rubrimonas</taxon>
    </lineage>
</organism>
<feature type="compositionally biased region" description="Basic and acidic residues" evidence="1">
    <location>
        <begin position="210"/>
        <end position="220"/>
    </location>
</feature>
<dbReference type="Proteomes" id="UP000198703">
    <property type="component" value="Unassembled WGS sequence"/>
</dbReference>
<accession>A0A1H4F2Q4</accession>
<dbReference type="EMBL" id="FNQM01000018">
    <property type="protein sequence ID" value="SEA91595.1"/>
    <property type="molecule type" value="Genomic_DNA"/>
</dbReference>
<keyword evidence="4" id="KW-1185">Reference proteome</keyword>
<dbReference type="RefSeq" id="WP_093255669.1">
    <property type="nucleotide sequence ID" value="NZ_FNQM01000018.1"/>
</dbReference>
<evidence type="ECO:0000256" key="2">
    <source>
        <dbReference type="SAM" id="SignalP"/>
    </source>
</evidence>
<gene>
    <name evidence="3" type="ORF">SAMN05444370_1187</name>
</gene>
<evidence type="ECO:0008006" key="5">
    <source>
        <dbReference type="Google" id="ProtNLM"/>
    </source>
</evidence>
<protein>
    <recommendedName>
        <fullName evidence="5">Transglycosylase SLT domain-containing protein</fullName>
    </recommendedName>
</protein>
<evidence type="ECO:0000313" key="3">
    <source>
        <dbReference type="EMBL" id="SEA91595.1"/>
    </source>
</evidence>
<dbReference type="STRING" id="89524.SAMN05444370_1187"/>
<feature type="region of interest" description="Disordered" evidence="1">
    <location>
        <begin position="205"/>
        <end position="231"/>
    </location>
</feature>
<dbReference type="InterPro" id="IPR023346">
    <property type="entry name" value="Lysozyme-like_dom_sf"/>
</dbReference>
<dbReference type="AlphaFoldDB" id="A0A1H4F2Q4"/>
<name>A0A1H4F2Q4_9RHOB</name>
<proteinExistence type="predicted"/>
<sequence length="261" mass="27277">MARRGAAAASGLYGALAPLKVLAALACLAAFAPASAGAGGLLRRAAAPDPAATCIAEADRAADKNGVPRAVMRAITRTETGRAVDGALQPWPWTVNMEGVGRWFDDLDAALAYVAREQARGATSFDVGCFQLNHRWHGQAFASVRAMFDPAANADYAARFLVENHAETGDWTLAAGLYHSRTPEFRDRYAARFAHILARGEGAAGPVDTARAEAPGERAGRRAPSLWRAADPPPRTAGGVALVALRGGLSPLRAARGGLIN</sequence>
<reference evidence="3 4" key="1">
    <citation type="submission" date="2016-10" db="EMBL/GenBank/DDBJ databases">
        <authorList>
            <person name="de Groot N.N."/>
        </authorList>
    </citation>
    <scope>NUCLEOTIDE SEQUENCE [LARGE SCALE GENOMIC DNA]</scope>
    <source>
        <strain evidence="3 4">DSM 15345</strain>
    </source>
</reference>
<feature type="chain" id="PRO_5011690980" description="Transglycosylase SLT domain-containing protein" evidence="2">
    <location>
        <begin position="37"/>
        <end position="261"/>
    </location>
</feature>
<feature type="signal peptide" evidence="2">
    <location>
        <begin position="1"/>
        <end position="36"/>
    </location>
</feature>
<keyword evidence="2" id="KW-0732">Signal</keyword>
<evidence type="ECO:0000313" key="4">
    <source>
        <dbReference type="Proteomes" id="UP000198703"/>
    </source>
</evidence>
<dbReference type="OrthoDB" id="5945995at2"/>
<dbReference type="SUPFAM" id="SSF53955">
    <property type="entry name" value="Lysozyme-like"/>
    <property type="match status" value="1"/>
</dbReference>
<evidence type="ECO:0000256" key="1">
    <source>
        <dbReference type="SAM" id="MobiDB-lite"/>
    </source>
</evidence>